<dbReference type="Pfam" id="PF08843">
    <property type="entry name" value="AbiEii"/>
    <property type="match status" value="1"/>
</dbReference>
<evidence type="ECO:0000313" key="2">
    <source>
        <dbReference type="Proteomes" id="UP000033934"/>
    </source>
</evidence>
<evidence type="ECO:0000313" key="1">
    <source>
        <dbReference type="EMBL" id="KKQ90489.1"/>
    </source>
</evidence>
<name>A0A0G0NX96_9BACT</name>
<dbReference type="AlphaFoldDB" id="A0A0G0NX96"/>
<evidence type="ECO:0008006" key="3">
    <source>
        <dbReference type="Google" id="ProtNLM"/>
    </source>
</evidence>
<dbReference type="PATRIC" id="fig|1618334.3.peg.99"/>
<dbReference type="InterPro" id="IPR014942">
    <property type="entry name" value="AbiEii"/>
</dbReference>
<sequence>MEQEFGKNLMKEFKIDITQLAQEEWEMKILAGFFATNFARQLIFKGGTALRLAYNSPRFSEDLDFTLNGKLEVEEFTKTLKKIANQYPELTLVESQSKFYTYFALFKIKESWLNQAFSIKVEISKRQKEEKNEIRTLISPTTNLQVIARVQTLEQILNDKIAAAKTRDKARDFFDLWYIYQLKREPVNLPKKEINEQKFKSELRKFLPNNYWPVVDEIIKKLNNDNS</sequence>
<protein>
    <recommendedName>
        <fullName evidence="3">Nucleotidyl transferase AbiEii/AbiGii toxin family protein</fullName>
    </recommendedName>
</protein>
<dbReference type="Gene3D" id="3.10.450.620">
    <property type="entry name" value="JHP933, nucleotidyltransferase-like core domain"/>
    <property type="match status" value="1"/>
</dbReference>
<organism evidence="1 2">
    <name type="scientific">Berkelbacteria bacterium GW2011_GWA2_38_9</name>
    <dbReference type="NCBI Taxonomy" id="1618334"/>
    <lineage>
        <taxon>Bacteria</taxon>
        <taxon>Candidatus Berkelbacteria</taxon>
    </lineage>
</organism>
<reference evidence="1 2" key="1">
    <citation type="journal article" date="2015" name="Nature">
        <title>rRNA introns, odd ribosomes, and small enigmatic genomes across a large radiation of phyla.</title>
        <authorList>
            <person name="Brown C.T."/>
            <person name="Hug L.A."/>
            <person name="Thomas B.C."/>
            <person name="Sharon I."/>
            <person name="Castelle C.J."/>
            <person name="Singh A."/>
            <person name="Wilkins M.J."/>
            <person name="Williams K.H."/>
            <person name="Banfield J.F."/>
        </authorList>
    </citation>
    <scope>NUCLEOTIDE SEQUENCE [LARGE SCALE GENOMIC DNA]</scope>
</reference>
<accession>A0A0G0NX96</accession>
<proteinExistence type="predicted"/>
<dbReference type="Proteomes" id="UP000033934">
    <property type="component" value="Unassembled WGS sequence"/>
</dbReference>
<gene>
    <name evidence="1" type="ORF">UT11_C0005G0030</name>
</gene>
<comment type="caution">
    <text evidence="1">The sequence shown here is derived from an EMBL/GenBank/DDBJ whole genome shotgun (WGS) entry which is preliminary data.</text>
</comment>
<dbReference type="EMBL" id="LBVO01000005">
    <property type="protein sequence ID" value="KKQ90489.1"/>
    <property type="molecule type" value="Genomic_DNA"/>
</dbReference>